<evidence type="ECO:0000256" key="1">
    <source>
        <dbReference type="SAM" id="MobiDB-lite"/>
    </source>
</evidence>
<evidence type="ECO:0000313" key="2">
    <source>
        <dbReference type="EMBL" id="CAK5279584.1"/>
    </source>
</evidence>
<feature type="region of interest" description="Disordered" evidence="1">
    <location>
        <begin position="224"/>
        <end position="323"/>
    </location>
</feature>
<protein>
    <submittedName>
        <fullName evidence="2">Uncharacterized protein</fullName>
    </submittedName>
</protein>
<gene>
    <name evidence="2" type="ORF">MYCIT1_LOCUS29679</name>
</gene>
<organism evidence="2 3">
    <name type="scientific">Mycena citricolor</name>
    <dbReference type="NCBI Taxonomy" id="2018698"/>
    <lineage>
        <taxon>Eukaryota</taxon>
        <taxon>Fungi</taxon>
        <taxon>Dikarya</taxon>
        <taxon>Basidiomycota</taxon>
        <taxon>Agaricomycotina</taxon>
        <taxon>Agaricomycetes</taxon>
        <taxon>Agaricomycetidae</taxon>
        <taxon>Agaricales</taxon>
        <taxon>Marasmiineae</taxon>
        <taxon>Mycenaceae</taxon>
        <taxon>Mycena</taxon>
    </lineage>
</organism>
<dbReference type="EMBL" id="CAVNYO010000436">
    <property type="protein sequence ID" value="CAK5279584.1"/>
    <property type="molecule type" value="Genomic_DNA"/>
</dbReference>
<feature type="region of interest" description="Disordered" evidence="1">
    <location>
        <begin position="107"/>
        <end position="128"/>
    </location>
</feature>
<feature type="compositionally biased region" description="Acidic residues" evidence="1">
    <location>
        <begin position="224"/>
        <end position="233"/>
    </location>
</feature>
<dbReference type="Proteomes" id="UP001295794">
    <property type="component" value="Unassembled WGS sequence"/>
</dbReference>
<dbReference type="AlphaFoldDB" id="A0AAD2HNG4"/>
<proteinExistence type="predicted"/>
<reference evidence="2" key="1">
    <citation type="submission" date="2023-11" db="EMBL/GenBank/DDBJ databases">
        <authorList>
            <person name="De Vega J J."/>
            <person name="De Vega J J."/>
        </authorList>
    </citation>
    <scope>NUCLEOTIDE SEQUENCE</scope>
</reference>
<comment type="caution">
    <text evidence="2">The sequence shown here is derived from an EMBL/GenBank/DDBJ whole genome shotgun (WGS) entry which is preliminary data.</text>
</comment>
<accession>A0AAD2HNG4</accession>
<sequence>MPSRTIATPAMPHTSPLFSPSFQIIVVPPEEDLEPEQVVFHTDSLPEPDLATSPDFASLDQALARIKGTDPTPSTSRGKMNEEIQEALREGDSEIVEVVKVRRTFSPDAESAPPLPETKTKTKSLRSRAGSAFRSIKNLARATSRSATTAASADSRPYTQEVFAFSQSTQATFATAPLPSAPPLSRRGSVILSNLFRNPSRTSDSVIATSSTSDFQRMRYSADFEDDEDELEEPISRAPSPSPSMQTFTSTVRRRLSILSFQRKAPPRPVSPPSLSRGSTDPSTSSAPQTPTEETHPQPSAERFSKEVAPLEEEDPDRTIGEMRLDSFHFDGLSFDAEQF</sequence>
<evidence type="ECO:0000313" key="3">
    <source>
        <dbReference type="Proteomes" id="UP001295794"/>
    </source>
</evidence>
<name>A0AAD2HNG4_9AGAR</name>
<keyword evidence="3" id="KW-1185">Reference proteome</keyword>